<protein>
    <submittedName>
        <fullName evidence="2">Uncharacterized protein</fullName>
    </submittedName>
</protein>
<dbReference type="EMBL" id="GG745331">
    <property type="protein sequence ID" value="KNE56866.1"/>
    <property type="molecule type" value="Genomic_DNA"/>
</dbReference>
<keyword evidence="3" id="KW-1185">Reference proteome</keyword>
<evidence type="ECO:0000313" key="2">
    <source>
        <dbReference type="EMBL" id="KNE56866.1"/>
    </source>
</evidence>
<reference evidence="3" key="2">
    <citation type="submission" date="2009-11" db="EMBL/GenBank/DDBJ databases">
        <title>The Genome Sequence of Allomyces macrogynus strain ATCC 38327.</title>
        <authorList>
            <consortium name="The Broad Institute Genome Sequencing Platform"/>
            <person name="Russ C."/>
            <person name="Cuomo C."/>
            <person name="Shea T."/>
            <person name="Young S.K."/>
            <person name="Zeng Q."/>
            <person name="Koehrsen M."/>
            <person name="Haas B."/>
            <person name="Borodovsky M."/>
            <person name="Guigo R."/>
            <person name="Alvarado L."/>
            <person name="Berlin A."/>
            <person name="Borenstein D."/>
            <person name="Chen Z."/>
            <person name="Engels R."/>
            <person name="Freedman E."/>
            <person name="Gellesch M."/>
            <person name="Goldberg J."/>
            <person name="Griggs A."/>
            <person name="Gujja S."/>
            <person name="Heiman D."/>
            <person name="Hepburn T."/>
            <person name="Howarth C."/>
            <person name="Jen D."/>
            <person name="Larson L."/>
            <person name="Lewis B."/>
            <person name="Mehta T."/>
            <person name="Park D."/>
            <person name="Pearson M."/>
            <person name="Roberts A."/>
            <person name="Saif S."/>
            <person name="Shenoy N."/>
            <person name="Sisk P."/>
            <person name="Stolte C."/>
            <person name="Sykes S."/>
            <person name="Walk T."/>
            <person name="White J."/>
            <person name="Yandava C."/>
            <person name="Burger G."/>
            <person name="Gray M.W."/>
            <person name="Holland P.W.H."/>
            <person name="King N."/>
            <person name="Lang F.B.F."/>
            <person name="Roger A.J."/>
            <person name="Ruiz-Trillo I."/>
            <person name="Lander E."/>
            <person name="Nusbaum C."/>
        </authorList>
    </citation>
    <scope>NUCLEOTIDE SEQUENCE [LARGE SCALE GENOMIC DNA]</scope>
    <source>
        <strain evidence="3">ATCC 38327</strain>
    </source>
</reference>
<gene>
    <name evidence="2" type="ORF">AMAG_17979</name>
</gene>
<feature type="compositionally biased region" description="Low complexity" evidence="1">
    <location>
        <begin position="26"/>
        <end position="53"/>
    </location>
</feature>
<dbReference type="OrthoDB" id="2124074at2759"/>
<evidence type="ECO:0000256" key="1">
    <source>
        <dbReference type="SAM" id="MobiDB-lite"/>
    </source>
</evidence>
<evidence type="ECO:0000313" key="3">
    <source>
        <dbReference type="Proteomes" id="UP000054350"/>
    </source>
</evidence>
<name>A0A0L0S372_ALLM3</name>
<dbReference type="VEuPathDB" id="FungiDB:AMAG_17979"/>
<sequence length="188" mass="20297">MKAVEPPPDAPPPDAPPPARSRPKGATRSPTSPTSRTASKAGQAGAAHASAASPLAGKSPVLFEWSNTTRIRRCREQQTDLAWVCSQALAPSPGQTFYHVTVDRDQARVVLRDWPRLRYSQAMAKQSVQPGQVVETFQQYLDGSIQDKIREVFGDDTAQTIRNIVQEQLKLAATTATAPAPTPRTATA</sequence>
<reference evidence="2 3" key="1">
    <citation type="submission" date="2009-11" db="EMBL/GenBank/DDBJ databases">
        <title>Annotation of Allomyces macrogynus ATCC 38327.</title>
        <authorList>
            <consortium name="The Broad Institute Genome Sequencing Platform"/>
            <person name="Russ C."/>
            <person name="Cuomo C."/>
            <person name="Burger G."/>
            <person name="Gray M.W."/>
            <person name="Holland P.W.H."/>
            <person name="King N."/>
            <person name="Lang F.B.F."/>
            <person name="Roger A.J."/>
            <person name="Ruiz-Trillo I."/>
            <person name="Young S.K."/>
            <person name="Zeng Q."/>
            <person name="Gargeya S."/>
            <person name="Fitzgerald M."/>
            <person name="Haas B."/>
            <person name="Abouelleil A."/>
            <person name="Alvarado L."/>
            <person name="Arachchi H.M."/>
            <person name="Berlin A."/>
            <person name="Chapman S.B."/>
            <person name="Gearin G."/>
            <person name="Goldberg J."/>
            <person name="Griggs A."/>
            <person name="Gujja S."/>
            <person name="Hansen M."/>
            <person name="Heiman D."/>
            <person name="Howarth C."/>
            <person name="Larimer J."/>
            <person name="Lui A."/>
            <person name="MacDonald P.J.P."/>
            <person name="McCowen C."/>
            <person name="Montmayeur A."/>
            <person name="Murphy C."/>
            <person name="Neiman D."/>
            <person name="Pearson M."/>
            <person name="Priest M."/>
            <person name="Roberts A."/>
            <person name="Saif S."/>
            <person name="Shea T."/>
            <person name="Sisk P."/>
            <person name="Stolte C."/>
            <person name="Sykes S."/>
            <person name="Wortman J."/>
            <person name="Nusbaum C."/>
            <person name="Birren B."/>
        </authorList>
    </citation>
    <scope>NUCLEOTIDE SEQUENCE [LARGE SCALE GENOMIC DNA]</scope>
    <source>
        <strain evidence="2 3">ATCC 38327</strain>
    </source>
</reference>
<feature type="region of interest" description="Disordered" evidence="1">
    <location>
        <begin position="1"/>
        <end position="53"/>
    </location>
</feature>
<dbReference type="AlphaFoldDB" id="A0A0L0S372"/>
<proteinExistence type="predicted"/>
<organism evidence="2 3">
    <name type="scientific">Allomyces macrogynus (strain ATCC 38327)</name>
    <name type="common">Allomyces javanicus var. macrogynus</name>
    <dbReference type="NCBI Taxonomy" id="578462"/>
    <lineage>
        <taxon>Eukaryota</taxon>
        <taxon>Fungi</taxon>
        <taxon>Fungi incertae sedis</taxon>
        <taxon>Blastocladiomycota</taxon>
        <taxon>Blastocladiomycetes</taxon>
        <taxon>Blastocladiales</taxon>
        <taxon>Blastocladiaceae</taxon>
        <taxon>Allomyces</taxon>
    </lineage>
</organism>
<feature type="compositionally biased region" description="Pro residues" evidence="1">
    <location>
        <begin position="1"/>
        <end position="20"/>
    </location>
</feature>
<dbReference type="Proteomes" id="UP000054350">
    <property type="component" value="Unassembled WGS sequence"/>
</dbReference>
<accession>A0A0L0S372</accession>